<dbReference type="InterPro" id="IPR051051">
    <property type="entry name" value="E3_ubiq-ligase_TRIM/RNF"/>
</dbReference>
<dbReference type="SMART" id="SM00184">
    <property type="entry name" value="RING"/>
    <property type="match status" value="1"/>
</dbReference>
<evidence type="ECO:0000256" key="5">
    <source>
        <dbReference type="ARBA" id="ARBA00022859"/>
    </source>
</evidence>
<dbReference type="InterPro" id="IPR000315">
    <property type="entry name" value="Znf_B-box"/>
</dbReference>
<dbReference type="InterPro" id="IPR017907">
    <property type="entry name" value="Znf_RING_CS"/>
</dbReference>
<dbReference type="SMART" id="SM00336">
    <property type="entry name" value="BBOX"/>
    <property type="match status" value="1"/>
</dbReference>
<dbReference type="GO" id="GO:0008270">
    <property type="term" value="F:zinc ion binding"/>
    <property type="evidence" value="ECO:0007669"/>
    <property type="project" value="UniProtKB-KW"/>
</dbReference>
<dbReference type="Gene3D" id="3.30.40.10">
    <property type="entry name" value="Zinc/RING finger domain, C3HC4 (zinc finger)"/>
    <property type="match status" value="1"/>
</dbReference>
<dbReference type="InterPro" id="IPR003879">
    <property type="entry name" value="Butyrophylin_SPRY"/>
</dbReference>
<dbReference type="PROSITE" id="PS50119">
    <property type="entry name" value="ZF_BBOX"/>
    <property type="match status" value="1"/>
</dbReference>
<dbReference type="PRINTS" id="PR01407">
    <property type="entry name" value="BUTYPHLNCDUF"/>
</dbReference>
<dbReference type="InterPro" id="IPR027370">
    <property type="entry name" value="Znf-RING_euk"/>
</dbReference>
<dbReference type="SUPFAM" id="SSF57845">
    <property type="entry name" value="B-box zinc-binding domain"/>
    <property type="match status" value="1"/>
</dbReference>
<dbReference type="SUPFAM" id="SSF49899">
    <property type="entry name" value="Concanavalin A-like lectins/glucanases"/>
    <property type="match status" value="1"/>
</dbReference>
<dbReference type="PROSITE" id="PS00518">
    <property type="entry name" value="ZF_RING_1"/>
    <property type="match status" value="1"/>
</dbReference>
<evidence type="ECO:0000256" key="3">
    <source>
        <dbReference type="ARBA" id="ARBA00022771"/>
    </source>
</evidence>
<evidence type="ECO:0000256" key="1">
    <source>
        <dbReference type="ARBA" id="ARBA00022588"/>
    </source>
</evidence>
<dbReference type="FunFam" id="2.60.120.920:FF:000004">
    <property type="entry name" value="Butyrophilin subfamily 1 member A1"/>
    <property type="match status" value="1"/>
</dbReference>
<feature type="domain" description="RING-type" evidence="8">
    <location>
        <begin position="13"/>
        <end position="52"/>
    </location>
</feature>
<organism evidence="11 12">
    <name type="scientific">Neogobius melanostomus</name>
    <name type="common">round goby</name>
    <dbReference type="NCBI Taxonomy" id="47308"/>
    <lineage>
        <taxon>Eukaryota</taxon>
        <taxon>Metazoa</taxon>
        <taxon>Chordata</taxon>
        <taxon>Craniata</taxon>
        <taxon>Vertebrata</taxon>
        <taxon>Euteleostomi</taxon>
        <taxon>Actinopterygii</taxon>
        <taxon>Neopterygii</taxon>
        <taxon>Teleostei</taxon>
        <taxon>Neoteleostei</taxon>
        <taxon>Acanthomorphata</taxon>
        <taxon>Gobiaria</taxon>
        <taxon>Gobiiformes</taxon>
        <taxon>Gobioidei</taxon>
        <taxon>Gobiidae</taxon>
        <taxon>Benthophilinae</taxon>
        <taxon>Neogobiini</taxon>
        <taxon>Neogobius</taxon>
    </lineage>
</organism>
<keyword evidence="12" id="KW-1185">Reference proteome</keyword>
<dbReference type="InterPro" id="IPR043136">
    <property type="entry name" value="B30.2/SPRY_sf"/>
</dbReference>
<dbReference type="Gene3D" id="4.10.830.40">
    <property type="match status" value="1"/>
</dbReference>
<dbReference type="PANTHER" id="PTHR25465">
    <property type="entry name" value="B-BOX DOMAIN CONTAINING"/>
    <property type="match status" value="1"/>
</dbReference>
<evidence type="ECO:0000259" key="8">
    <source>
        <dbReference type="PROSITE" id="PS50089"/>
    </source>
</evidence>
<dbReference type="PANTHER" id="PTHR25465:SF32">
    <property type="entry name" value="BLOODTHIRSTY-RELATED GENE FAMILY, MEMBER 16 ISOFORM X1-RELATED"/>
    <property type="match status" value="1"/>
</dbReference>
<dbReference type="PROSITE" id="PS50188">
    <property type="entry name" value="B302_SPRY"/>
    <property type="match status" value="1"/>
</dbReference>
<accession>A0A8C6UFZ7</accession>
<evidence type="ECO:0000259" key="9">
    <source>
        <dbReference type="PROSITE" id="PS50119"/>
    </source>
</evidence>
<feature type="domain" description="B30.2/SPRY" evidence="10">
    <location>
        <begin position="194"/>
        <end position="389"/>
    </location>
</feature>
<dbReference type="SMART" id="SM00449">
    <property type="entry name" value="SPRY"/>
    <property type="match status" value="1"/>
</dbReference>
<evidence type="ECO:0000256" key="7">
    <source>
        <dbReference type="SAM" id="Coils"/>
    </source>
</evidence>
<evidence type="ECO:0000313" key="12">
    <source>
        <dbReference type="Proteomes" id="UP000694523"/>
    </source>
</evidence>
<dbReference type="Proteomes" id="UP000694523">
    <property type="component" value="Unplaced"/>
</dbReference>
<keyword evidence="7" id="KW-0175">Coiled coil</keyword>
<evidence type="ECO:0000313" key="11">
    <source>
        <dbReference type="Ensembl" id="ENSNMLP00000034579.1"/>
    </source>
</evidence>
<keyword evidence="3 6" id="KW-0863">Zinc-finger</keyword>
<dbReference type="CDD" id="cd13733">
    <property type="entry name" value="SPRY_PRY_C-I_1"/>
    <property type="match status" value="1"/>
</dbReference>
<dbReference type="Pfam" id="PF00622">
    <property type="entry name" value="SPRY"/>
    <property type="match status" value="1"/>
</dbReference>
<dbReference type="Gene3D" id="2.60.120.920">
    <property type="match status" value="1"/>
</dbReference>
<protein>
    <recommendedName>
        <fullName evidence="13">Bloodthirsty</fullName>
    </recommendedName>
</protein>
<name>A0A8C6UFZ7_9GOBI</name>
<reference evidence="11" key="1">
    <citation type="submission" date="2025-08" db="UniProtKB">
        <authorList>
            <consortium name="Ensembl"/>
        </authorList>
    </citation>
    <scope>IDENTIFICATION</scope>
</reference>
<keyword evidence="4" id="KW-0862">Zinc</keyword>
<evidence type="ECO:0000259" key="10">
    <source>
        <dbReference type="PROSITE" id="PS50188"/>
    </source>
</evidence>
<dbReference type="CDD" id="cd19769">
    <property type="entry name" value="Bbox2_TRIM16-like"/>
    <property type="match status" value="1"/>
</dbReference>
<dbReference type="AlphaFoldDB" id="A0A8C6UFZ7"/>
<evidence type="ECO:0000256" key="2">
    <source>
        <dbReference type="ARBA" id="ARBA00022723"/>
    </source>
</evidence>
<keyword evidence="5" id="KW-0391">Immunity</keyword>
<dbReference type="InterPro" id="IPR003877">
    <property type="entry name" value="SPRY_dom"/>
</dbReference>
<dbReference type="SUPFAM" id="SSF57850">
    <property type="entry name" value="RING/U-box"/>
    <property type="match status" value="1"/>
</dbReference>
<dbReference type="PROSITE" id="PS50089">
    <property type="entry name" value="ZF_RING_2"/>
    <property type="match status" value="1"/>
</dbReference>
<dbReference type="GO" id="GO:0045087">
    <property type="term" value="P:innate immune response"/>
    <property type="evidence" value="ECO:0007669"/>
    <property type="project" value="UniProtKB-KW"/>
</dbReference>
<dbReference type="InterPro" id="IPR001870">
    <property type="entry name" value="B30.2/SPRY"/>
</dbReference>
<feature type="domain" description="B box-type" evidence="9">
    <location>
        <begin position="140"/>
        <end position="180"/>
    </location>
</feature>
<evidence type="ECO:0000256" key="4">
    <source>
        <dbReference type="ARBA" id="ARBA00022833"/>
    </source>
</evidence>
<dbReference type="Pfam" id="PF00643">
    <property type="entry name" value="zf-B_box"/>
    <property type="match status" value="1"/>
</dbReference>
<feature type="coiled-coil region" evidence="7">
    <location>
        <begin position="202"/>
        <end position="229"/>
    </location>
</feature>
<reference evidence="11" key="2">
    <citation type="submission" date="2025-09" db="UniProtKB">
        <authorList>
            <consortium name="Ensembl"/>
        </authorList>
    </citation>
    <scope>IDENTIFICATION</scope>
</reference>
<proteinExistence type="predicted"/>
<keyword evidence="2" id="KW-0479">Metal-binding</keyword>
<dbReference type="Gene3D" id="3.30.160.60">
    <property type="entry name" value="Classic Zinc Finger"/>
    <property type="match status" value="1"/>
</dbReference>
<dbReference type="InterPro" id="IPR001841">
    <property type="entry name" value="Znf_RING"/>
</dbReference>
<dbReference type="Pfam" id="PF13445">
    <property type="entry name" value="zf-RING_UBOX"/>
    <property type="match status" value="1"/>
</dbReference>
<evidence type="ECO:0008006" key="13">
    <source>
        <dbReference type="Google" id="ProtNLM"/>
    </source>
</evidence>
<dbReference type="Ensembl" id="ENSNMLT00000038524.1">
    <property type="protein sequence ID" value="ENSNMLP00000034579.1"/>
    <property type="gene ID" value="ENSNMLG00000021525.1"/>
</dbReference>
<sequence>MSAAGSSEEQFLCSICLEVFSEPVSTPCGHNFCKRCISQHWDTEVCKCPLCNMSFSIRPELYVNTFLCEMVSKSKLEAELQSKQVSKPGDVQCDVCSEPKLKAVKSCLVCLSSFCESHLQPHLTVSGLKRHQLMEPVDDLEDRMCPTHQRPLELFCNTDQSCVCTMCVLLEHKNHPYVSLEEACEHRRSSLQKTVAQRQDMVEQRRLKVQKIRAALDQSQREADRETQQMVKVFSEIMESLPDSTQRFDRCACVLGKQSFSSGRFYFEVQVKGKTNWDLGVAQESVKRKGKITYSPTHGYWTIRLRNRDQYSASADPPVALSLQRPPQKVGVFVDYGAGLVSFYDINSGDLIYSFTDCSFRGKILPYFSPCNNEEGKNSAPLIITDVQTLT</sequence>
<keyword evidence="1" id="KW-0399">Innate immunity</keyword>
<dbReference type="InterPro" id="IPR013083">
    <property type="entry name" value="Znf_RING/FYVE/PHD"/>
</dbReference>
<evidence type="ECO:0000256" key="6">
    <source>
        <dbReference type="PROSITE-ProRule" id="PRU00024"/>
    </source>
</evidence>
<dbReference type="InterPro" id="IPR013320">
    <property type="entry name" value="ConA-like_dom_sf"/>
</dbReference>